<gene>
    <name evidence="2" type="ORF">NE237_021963</name>
</gene>
<organism evidence="2 3">
    <name type="scientific">Protea cynaroides</name>
    <dbReference type="NCBI Taxonomy" id="273540"/>
    <lineage>
        <taxon>Eukaryota</taxon>
        <taxon>Viridiplantae</taxon>
        <taxon>Streptophyta</taxon>
        <taxon>Embryophyta</taxon>
        <taxon>Tracheophyta</taxon>
        <taxon>Spermatophyta</taxon>
        <taxon>Magnoliopsida</taxon>
        <taxon>Proteales</taxon>
        <taxon>Proteaceae</taxon>
        <taxon>Protea</taxon>
    </lineage>
</organism>
<dbReference type="Proteomes" id="UP001141806">
    <property type="component" value="Unassembled WGS sequence"/>
</dbReference>
<dbReference type="AlphaFoldDB" id="A0A9Q0H9I1"/>
<evidence type="ECO:0008006" key="4">
    <source>
        <dbReference type="Google" id="ProtNLM"/>
    </source>
</evidence>
<comment type="caution">
    <text evidence="2">The sequence shown here is derived from an EMBL/GenBank/DDBJ whole genome shotgun (WGS) entry which is preliminary data.</text>
</comment>
<evidence type="ECO:0000313" key="3">
    <source>
        <dbReference type="Proteomes" id="UP001141806"/>
    </source>
</evidence>
<protein>
    <recommendedName>
        <fullName evidence="4">REF/SRPP-like protein</fullName>
    </recommendedName>
</protein>
<accession>A0A9Q0H9I1</accession>
<keyword evidence="3" id="KW-1185">Reference proteome</keyword>
<dbReference type="PANTHER" id="PTHR33732:SF2">
    <property type="entry name" value="REF_SRPP-LIKE PROTEIN"/>
    <property type="match status" value="1"/>
</dbReference>
<name>A0A9Q0H9I1_9MAGN</name>
<dbReference type="EMBL" id="JAMYWD010000009">
    <property type="protein sequence ID" value="KAJ4962053.1"/>
    <property type="molecule type" value="Genomic_DNA"/>
</dbReference>
<dbReference type="Pfam" id="PF05755">
    <property type="entry name" value="REF"/>
    <property type="match status" value="1"/>
</dbReference>
<dbReference type="PANTHER" id="PTHR33732">
    <property type="entry name" value="REF/SRPP-LIKE PROTEIN OS05G0151300/LOC_OS05G05940"/>
    <property type="match status" value="1"/>
</dbReference>
<evidence type="ECO:0000313" key="2">
    <source>
        <dbReference type="EMBL" id="KAJ4962053.1"/>
    </source>
</evidence>
<dbReference type="OrthoDB" id="1901372at2759"/>
<dbReference type="InterPro" id="IPR008802">
    <property type="entry name" value="REF"/>
</dbReference>
<comment type="similarity">
    <text evidence="1">Belongs to the REF/SRPP family.</text>
</comment>
<reference evidence="2" key="1">
    <citation type="journal article" date="2023" name="Plant J.">
        <title>The genome of the king protea, Protea cynaroides.</title>
        <authorList>
            <person name="Chang J."/>
            <person name="Duong T.A."/>
            <person name="Schoeman C."/>
            <person name="Ma X."/>
            <person name="Roodt D."/>
            <person name="Barker N."/>
            <person name="Li Z."/>
            <person name="Van de Peer Y."/>
            <person name="Mizrachi E."/>
        </authorList>
    </citation>
    <scope>NUCLEOTIDE SEQUENCE</scope>
    <source>
        <tissue evidence="2">Young leaves</tissue>
    </source>
</reference>
<sequence>MATEMVELENQRLKHLGFIQMAAINTLICVLNLYEYAKQNSGPLKSGVRTVEDTVTTVVAPVCQKFRDVPYKLLVFLDKKVDEAAIKFDKDAPSLAKQVVNQASCLVLKASKVAQTLVSEARIGGVPAAMNYAAGKYKDFILDQSVWIWYTLNQVPPFQKAAEVVVPTAAHCSDKYNHVVVDMRKKGYTGFGYLPLVPLEKIERTFNKKCVTEKEGAIAN</sequence>
<evidence type="ECO:0000256" key="1">
    <source>
        <dbReference type="ARBA" id="ARBA00009737"/>
    </source>
</evidence>
<proteinExistence type="inferred from homology"/>